<accession>A0A4Y7KD46</accession>
<evidence type="ECO:0000313" key="2">
    <source>
        <dbReference type="Proteomes" id="UP000316621"/>
    </source>
</evidence>
<evidence type="ECO:0000313" key="1">
    <source>
        <dbReference type="EMBL" id="RZC69855.1"/>
    </source>
</evidence>
<proteinExistence type="predicted"/>
<dbReference type="EMBL" id="CM010721">
    <property type="protein sequence ID" value="RZC69855.1"/>
    <property type="molecule type" value="Genomic_DNA"/>
</dbReference>
<protein>
    <submittedName>
        <fullName evidence="1">Uncharacterized protein</fullName>
    </submittedName>
</protein>
<sequence length="45" mass="5173">MNVIKEVSSKENVTQVKNYALVLNLRRDEEDEVKIVKNKSFLGHG</sequence>
<keyword evidence="2" id="KW-1185">Reference proteome</keyword>
<dbReference type="AlphaFoldDB" id="A0A4Y7KD46"/>
<reference evidence="1 2" key="1">
    <citation type="journal article" date="2018" name="Science">
        <title>The opium poppy genome and morphinan production.</title>
        <authorList>
            <person name="Guo L."/>
            <person name="Winzer T."/>
            <person name="Yang X."/>
            <person name="Li Y."/>
            <person name="Ning Z."/>
            <person name="He Z."/>
            <person name="Teodor R."/>
            <person name="Lu Y."/>
            <person name="Bowser T.A."/>
            <person name="Graham I.A."/>
            <person name="Ye K."/>
        </authorList>
    </citation>
    <scope>NUCLEOTIDE SEQUENCE [LARGE SCALE GENOMIC DNA]</scope>
    <source>
        <strain evidence="2">cv. HN1</strain>
        <tissue evidence="1">Leaves</tissue>
    </source>
</reference>
<organism evidence="1 2">
    <name type="scientific">Papaver somniferum</name>
    <name type="common">Opium poppy</name>
    <dbReference type="NCBI Taxonomy" id="3469"/>
    <lineage>
        <taxon>Eukaryota</taxon>
        <taxon>Viridiplantae</taxon>
        <taxon>Streptophyta</taxon>
        <taxon>Embryophyta</taxon>
        <taxon>Tracheophyta</taxon>
        <taxon>Spermatophyta</taxon>
        <taxon>Magnoliopsida</taxon>
        <taxon>Ranunculales</taxon>
        <taxon>Papaveraceae</taxon>
        <taxon>Papaveroideae</taxon>
        <taxon>Papaver</taxon>
    </lineage>
</organism>
<dbReference type="Gramene" id="RZC69855">
    <property type="protein sequence ID" value="RZC69855"/>
    <property type="gene ID" value="C5167_032987"/>
</dbReference>
<name>A0A4Y7KD46_PAPSO</name>
<gene>
    <name evidence="1" type="ORF">C5167_032987</name>
</gene>
<dbReference type="Proteomes" id="UP000316621">
    <property type="component" value="Chromosome 7"/>
</dbReference>